<protein>
    <submittedName>
        <fullName evidence="1">Uncharacterized protein</fullName>
    </submittedName>
</protein>
<dbReference type="InterPro" id="IPR045780">
    <property type="entry name" value="DUF6206"/>
</dbReference>
<keyword evidence="2" id="KW-1185">Reference proteome</keyword>
<sequence length="278" mass="31025">MSELSGQVREALRARGEPVSRLGYFCAPFRPPAGPLSDRVIKTYRGGRDPELLEQLARRHAAYVDLLTWAGVRLPETRFLILNTAGFLQPVIVQKALDERLLMRPQVETAELSRALDILGQAADSIAAFWARVAQRPERIGYHPSIRNFAIDERGPIFFDTFPPLIGYSREEMGRLLLRFSEKGLVRSVGVLMPERIRAIQDEWYSPAGTLVGLVGSAVRLRPQDGAAILDWARGYAATELSGSLRAEVLAELDRPPRLPAFWTGMRRVLGLEGKPNV</sequence>
<dbReference type="EMBL" id="JAAZQQ010000001">
    <property type="protein sequence ID" value="NKX43175.1"/>
    <property type="molecule type" value="Genomic_DNA"/>
</dbReference>
<proteinExistence type="predicted"/>
<evidence type="ECO:0000313" key="1">
    <source>
        <dbReference type="EMBL" id="NKX43175.1"/>
    </source>
</evidence>
<gene>
    <name evidence="1" type="ORF">HCU73_01110</name>
</gene>
<reference evidence="1 2" key="1">
    <citation type="submission" date="2020-04" db="EMBL/GenBank/DDBJ databases">
        <authorList>
            <person name="Yoon J."/>
        </authorList>
    </citation>
    <scope>NUCLEOTIDE SEQUENCE [LARGE SCALE GENOMIC DNA]</scope>
    <source>
        <strain evidence="1 2">KMU-115</strain>
    </source>
</reference>
<dbReference type="RefSeq" id="WP_168621565.1">
    <property type="nucleotide sequence ID" value="NZ_JAAZQQ010000001.1"/>
</dbReference>
<dbReference type="AlphaFoldDB" id="A0A7X6GVJ8"/>
<evidence type="ECO:0000313" key="2">
    <source>
        <dbReference type="Proteomes" id="UP000526408"/>
    </source>
</evidence>
<organism evidence="1 2">
    <name type="scientific">Roseicyclus persicicus</name>
    <dbReference type="NCBI Taxonomy" id="2650661"/>
    <lineage>
        <taxon>Bacteria</taxon>
        <taxon>Pseudomonadati</taxon>
        <taxon>Pseudomonadota</taxon>
        <taxon>Alphaproteobacteria</taxon>
        <taxon>Rhodobacterales</taxon>
        <taxon>Roseobacteraceae</taxon>
        <taxon>Roseicyclus</taxon>
    </lineage>
</organism>
<dbReference type="Pfam" id="PF19709">
    <property type="entry name" value="DUF6206"/>
    <property type="match status" value="1"/>
</dbReference>
<dbReference type="Proteomes" id="UP000526408">
    <property type="component" value="Unassembled WGS sequence"/>
</dbReference>
<accession>A0A7X6GVJ8</accession>
<comment type="caution">
    <text evidence="1">The sequence shown here is derived from an EMBL/GenBank/DDBJ whole genome shotgun (WGS) entry which is preliminary data.</text>
</comment>
<name>A0A7X6GVJ8_9RHOB</name>